<sequence length="90" mass="10513">MNILDNDIDIIKYSIKEVLLSFADEILSEKKVKQAICDIMNLCYKRSELRHQRYPSLDCRIEYKKGNGAVRKKMNEDKEEGSDVSSLTKR</sequence>
<dbReference type="EMBL" id="JAIWYP010000008">
    <property type="protein sequence ID" value="KAH3780981.1"/>
    <property type="molecule type" value="Genomic_DNA"/>
</dbReference>
<reference evidence="2" key="1">
    <citation type="journal article" date="2019" name="bioRxiv">
        <title>The Genome of the Zebra Mussel, Dreissena polymorpha: A Resource for Invasive Species Research.</title>
        <authorList>
            <person name="McCartney M.A."/>
            <person name="Auch B."/>
            <person name="Kono T."/>
            <person name="Mallez S."/>
            <person name="Zhang Y."/>
            <person name="Obille A."/>
            <person name="Becker A."/>
            <person name="Abrahante J.E."/>
            <person name="Garbe J."/>
            <person name="Badalamenti J.P."/>
            <person name="Herman A."/>
            <person name="Mangelson H."/>
            <person name="Liachko I."/>
            <person name="Sullivan S."/>
            <person name="Sone E.D."/>
            <person name="Koren S."/>
            <person name="Silverstein K.A.T."/>
            <person name="Beckman K.B."/>
            <person name="Gohl D.M."/>
        </authorList>
    </citation>
    <scope>NUCLEOTIDE SEQUENCE</scope>
    <source>
        <strain evidence="2">Duluth1</strain>
        <tissue evidence="2">Whole animal</tissue>
    </source>
</reference>
<evidence type="ECO:0000313" key="2">
    <source>
        <dbReference type="EMBL" id="KAH3780981.1"/>
    </source>
</evidence>
<name>A0A9D4IMB3_DREPO</name>
<evidence type="ECO:0000313" key="3">
    <source>
        <dbReference type="Proteomes" id="UP000828390"/>
    </source>
</evidence>
<gene>
    <name evidence="2" type="ORF">DPMN_158806</name>
</gene>
<proteinExistence type="predicted"/>
<evidence type="ECO:0000256" key="1">
    <source>
        <dbReference type="SAM" id="MobiDB-lite"/>
    </source>
</evidence>
<feature type="region of interest" description="Disordered" evidence="1">
    <location>
        <begin position="70"/>
        <end position="90"/>
    </location>
</feature>
<reference evidence="2" key="2">
    <citation type="submission" date="2020-11" db="EMBL/GenBank/DDBJ databases">
        <authorList>
            <person name="McCartney M.A."/>
            <person name="Auch B."/>
            <person name="Kono T."/>
            <person name="Mallez S."/>
            <person name="Becker A."/>
            <person name="Gohl D.M."/>
            <person name="Silverstein K.A.T."/>
            <person name="Koren S."/>
            <person name="Bechman K.B."/>
            <person name="Herman A."/>
            <person name="Abrahante J.E."/>
            <person name="Garbe J."/>
        </authorList>
    </citation>
    <scope>NUCLEOTIDE SEQUENCE</scope>
    <source>
        <strain evidence="2">Duluth1</strain>
        <tissue evidence="2">Whole animal</tissue>
    </source>
</reference>
<comment type="caution">
    <text evidence="2">The sequence shown here is derived from an EMBL/GenBank/DDBJ whole genome shotgun (WGS) entry which is preliminary data.</text>
</comment>
<protein>
    <submittedName>
        <fullName evidence="2">Uncharacterized protein</fullName>
    </submittedName>
</protein>
<keyword evidence="3" id="KW-1185">Reference proteome</keyword>
<accession>A0A9D4IMB3</accession>
<dbReference type="AlphaFoldDB" id="A0A9D4IMB3"/>
<organism evidence="2 3">
    <name type="scientific">Dreissena polymorpha</name>
    <name type="common">Zebra mussel</name>
    <name type="synonym">Mytilus polymorpha</name>
    <dbReference type="NCBI Taxonomy" id="45954"/>
    <lineage>
        <taxon>Eukaryota</taxon>
        <taxon>Metazoa</taxon>
        <taxon>Spiralia</taxon>
        <taxon>Lophotrochozoa</taxon>
        <taxon>Mollusca</taxon>
        <taxon>Bivalvia</taxon>
        <taxon>Autobranchia</taxon>
        <taxon>Heteroconchia</taxon>
        <taxon>Euheterodonta</taxon>
        <taxon>Imparidentia</taxon>
        <taxon>Neoheterodontei</taxon>
        <taxon>Myida</taxon>
        <taxon>Dreissenoidea</taxon>
        <taxon>Dreissenidae</taxon>
        <taxon>Dreissena</taxon>
    </lineage>
</organism>
<dbReference type="Proteomes" id="UP000828390">
    <property type="component" value="Unassembled WGS sequence"/>
</dbReference>